<dbReference type="EMBL" id="QWET01000003">
    <property type="protein sequence ID" value="RIH66282.1"/>
    <property type="molecule type" value="Genomic_DNA"/>
</dbReference>
<dbReference type="InterPro" id="IPR003838">
    <property type="entry name" value="ABC3_permease_C"/>
</dbReference>
<dbReference type="Proteomes" id="UP000266441">
    <property type="component" value="Unassembled WGS sequence"/>
</dbReference>
<organism evidence="10 11">
    <name type="scientific">Mariniphaga sediminis</name>
    <dbReference type="NCBI Taxonomy" id="1628158"/>
    <lineage>
        <taxon>Bacteria</taxon>
        <taxon>Pseudomonadati</taxon>
        <taxon>Bacteroidota</taxon>
        <taxon>Bacteroidia</taxon>
        <taxon>Marinilabiliales</taxon>
        <taxon>Prolixibacteraceae</taxon>
        <taxon>Mariniphaga</taxon>
    </lineage>
</organism>
<evidence type="ECO:0000256" key="2">
    <source>
        <dbReference type="ARBA" id="ARBA00022475"/>
    </source>
</evidence>
<dbReference type="GO" id="GO:0022857">
    <property type="term" value="F:transmembrane transporter activity"/>
    <property type="evidence" value="ECO:0007669"/>
    <property type="project" value="TreeGrafter"/>
</dbReference>
<name>A0A399D6N1_9BACT</name>
<dbReference type="PANTHER" id="PTHR30572">
    <property type="entry name" value="MEMBRANE COMPONENT OF TRANSPORTER-RELATED"/>
    <property type="match status" value="1"/>
</dbReference>
<dbReference type="AlphaFoldDB" id="A0A399D6N1"/>
<feature type="domain" description="MacB-like periplasmic core" evidence="9">
    <location>
        <begin position="25"/>
        <end position="255"/>
    </location>
</feature>
<proteinExistence type="inferred from homology"/>
<evidence type="ECO:0000256" key="6">
    <source>
        <dbReference type="ARBA" id="ARBA00038076"/>
    </source>
</evidence>
<evidence type="ECO:0000256" key="4">
    <source>
        <dbReference type="ARBA" id="ARBA00022989"/>
    </source>
</evidence>
<dbReference type="InterPro" id="IPR025857">
    <property type="entry name" value="MacB_PCD"/>
</dbReference>
<reference evidence="10 11" key="1">
    <citation type="journal article" date="2015" name="Int. J. Syst. Evol. Microbiol.">
        <title>Mariniphaga sediminis sp. nov., isolated from coastal sediment.</title>
        <authorList>
            <person name="Wang F.Q."/>
            <person name="Shen Q.Y."/>
            <person name="Chen G.J."/>
            <person name="Du Z.J."/>
        </authorList>
    </citation>
    <scope>NUCLEOTIDE SEQUENCE [LARGE SCALE GENOMIC DNA]</scope>
    <source>
        <strain evidence="10 11">SY21</strain>
    </source>
</reference>
<dbReference type="OrthoDB" id="9770036at2"/>
<evidence type="ECO:0000256" key="7">
    <source>
        <dbReference type="SAM" id="Phobius"/>
    </source>
</evidence>
<dbReference type="GO" id="GO:0005886">
    <property type="term" value="C:plasma membrane"/>
    <property type="evidence" value="ECO:0007669"/>
    <property type="project" value="UniProtKB-SubCell"/>
</dbReference>
<keyword evidence="4 7" id="KW-1133">Transmembrane helix</keyword>
<comment type="subcellular location">
    <subcellularLocation>
        <location evidence="1">Cell membrane</location>
        <topology evidence="1">Multi-pass membrane protein</topology>
    </subcellularLocation>
</comment>
<dbReference type="Pfam" id="PF12704">
    <property type="entry name" value="MacB_PCD"/>
    <property type="match status" value="1"/>
</dbReference>
<evidence type="ECO:0000313" key="11">
    <source>
        <dbReference type="Proteomes" id="UP000266441"/>
    </source>
</evidence>
<protein>
    <submittedName>
        <fullName evidence="10">ABC transporter permease</fullName>
    </submittedName>
</protein>
<evidence type="ECO:0000259" key="9">
    <source>
        <dbReference type="Pfam" id="PF12704"/>
    </source>
</evidence>
<keyword evidence="11" id="KW-1185">Reference proteome</keyword>
<dbReference type="InterPro" id="IPR050250">
    <property type="entry name" value="Macrolide_Exporter_MacB"/>
</dbReference>
<comment type="caution">
    <text evidence="10">The sequence shown here is derived from an EMBL/GenBank/DDBJ whole genome shotgun (WGS) entry which is preliminary data.</text>
</comment>
<evidence type="ECO:0000256" key="5">
    <source>
        <dbReference type="ARBA" id="ARBA00023136"/>
    </source>
</evidence>
<evidence type="ECO:0000259" key="8">
    <source>
        <dbReference type="Pfam" id="PF02687"/>
    </source>
</evidence>
<keyword evidence="5 7" id="KW-0472">Membrane</keyword>
<dbReference type="PANTHER" id="PTHR30572:SF4">
    <property type="entry name" value="ABC TRANSPORTER PERMEASE YTRF"/>
    <property type="match status" value="1"/>
</dbReference>
<keyword evidence="3 7" id="KW-0812">Transmembrane</keyword>
<feature type="transmembrane region" description="Helical" evidence="7">
    <location>
        <begin position="26"/>
        <end position="46"/>
    </location>
</feature>
<feature type="transmembrane region" description="Helical" evidence="7">
    <location>
        <begin position="336"/>
        <end position="363"/>
    </location>
</feature>
<feature type="domain" description="ABC3 transporter permease C-terminal" evidence="8">
    <location>
        <begin position="297"/>
        <end position="410"/>
    </location>
</feature>
<gene>
    <name evidence="10" type="ORF">D1164_05055</name>
</gene>
<comment type="similarity">
    <text evidence="6">Belongs to the ABC-4 integral membrane protein family.</text>
</comment>
<keyword evidence="2" id="KW-1003">Cell membrane</keyword>
<sequence>MLLIRLIFESFSFAYNALRANKLRTFLSLLGITIGIFAIISVFTVIDSLERYIRESLNALGSNMVYIQKWPWIPPEGETEYPWWKYLNRPVPTMEEAEEIMHRGASFQHAAFFYGFSRTVRYAGNQLDNATVMATTYDLFDVWNLNVSGGRYFSESEMHAGAPVALIGAEIADKLFPGMEPVGKFIKIQGFRFQIIGVYKRTGQDMFGTSMDNYIHISVIKSFYMVDVRNRDINQSICVKAKPNVSKGQFMSDVEGTMRSIRRLNPREENNFALNEVSLISSQFDQFFKVFNLAGWIIGGFSIVVGGFGIANIMFVSVKERTRIIGIQKSLGAKKYFILLEFIFEAVVLSVIGGIVGLALIFFGTLVVNYATEFTILLTAGNIIRGLLISSVIGFIAGLMPARAASRLNPVDAMNAV</sequence>
<feature type="transmembrane region" description="Helical" evidence="7">
    <location>
        <begin position="293"/>
        <end position="315"/>
    </location>
</feature>
<evidence type="ECO:0000256" key="1">
    <source>
        <dbReference type="ARBA" id="ARBA00004651"/>
    </source>
</evidence>
<dbReference type="Pfam" id="PF02687">
    <property type="entry name" value="FtsX"/>
    <property type="match status" value="1"/>
</dbReference>
<feature type="transmembrane region" description="Helical" evidence="7">
    <location>
        <begin position="383"/>
        <end position="400"/>
    </location>
</feature>
<accession>A0A399D6N1</accession>
<evidence type="ECO:0000256" key="3">
    <source>
        <dbReference type="ARBA" id="ARBA00022692"/>
    </source>
</evidence>
<evidence type="ECO:0000313" key="10">
    <source>
        <dbReference type="EMBL" id="RIH66282.1"/>
    </source>
</evidence>